<protein>
    <recommendedName>
        <fullName evidence="5">Transglutaminase-like superfamily protein</fullName>
    </recommendedName>
</protein>
<dbReference type="RefSeq" id="WP_013499801.1">
    <property type="nucleotide sequence ID" value="NC_014833.1"/>
</dbReference>
<dbReference type="PROSITE" id="PS51257">
    <property type="entry name" value="PROKAR_LIPOPROTEIN"/>
    <property type="match status" value="1"/>
</dbReference>
<dbReference type="eggNOG" id="ENOG50325BA">
    <property type="taxonomic scope" value="Bacteria"/>
</dbReference>
<accession>E6UGN3</accession>
<dbReference type="AlphaFoldDB" id="E6UGN3"/>
<feature type="compositionally biased region" description="Low complexity" evidence="1">
    <location>
        <begin position="72"/>
        <end position="112"/>
    </location>
</feature>
<organism evidence="3 4">
    <name type="scientific">Ruminococcus albus (strain ATCC 27210 / DSM 20455 / JCM 14654 / NCDO 2250 / 7)</name>
    <dbReference type="NCBI Taxonomy" id="697329"/>
    <lineage>
        <taxon>Bacteria</taxon>
        <taxon>Bacillati</taxon>
        <taxon>Bacillota</taxon>
        <taxon>Clostridia</taxon>
        <taxon>Eubacteriales</taxon>
        <taxon>Oscillospiraceae</taxon>
        <taxon>Ruminococcus</taxon>
    </lineage>
</organism>
<feature type="compositionally biased region" description="Low complexity" evidence="1">
    <location>
        <begin position="31"/>
        <end position="51"/>
    </location>
</feature>
<dbReference type="STRING" id="697329.Rumal_3232"/>
<feature type="compositionally biased region" description="Gly residues" evidence="1">
    <location>
        <begin position="113"/>
        <end position="122"/>
    </location>
</feature>
<name>E6UGN3_RUMA7</name>
<feature type="region of interest" description="Disordered" evidence="1">
    <location>
        <begin position="28"/>
        <end position="171"/>
    </location>
</feature>
<evidence type="ECO:0000256" key="2">
    <source>
        <dbReference type="SAM" id="SignalP"/>
    </source>
</evidence>
<gene>
    <name evidence="3" type="ordered locus">Rumal_3232</name>
</gene>
<dbReference type="HOGENOM" id="CLU_920963_0_0_9"/>
<proteinExistence type="predicted"/>
<feature type="chain" id="PRO_5039702038" description="Transglutaminase-like superfamily protein" evidence="2">
    <location>
        <begin position="23"/>
        <end position="346"/>
    </location>
</feature>
<dbReference type="EMBL" id="CP002403">
    <property type="protein sequence ID" value="ADU23695.1"/>
    <property type="molecule type" value="Genomic_DNA"/>
</dbReference>
<feature type="signal peptide" evidence="2">
    <location>
        <begin position="1"/>
        <end position="22"/>
    </location>
</feature>
<evidence type="ECO:0000313" key="4">
    <source>
        <dbReference type="Proteomes" id="UP000006919"/>
    </source>
</evidence>
<evidence type="ECO:0000256" key="1">
    <source>
        <dbReference type="SAM" id="MobiDB-lite"/>
    </source>
</evidence>
<keyword evidence="2" id="KW-0732">Signal</keyword>
<sequence>MKRITISVIVMISMLLTSCGNISEKDNAANTSAEVTTTTVADDTSSVTTTSETEETSEAVTTTTRTEKDDSSSQAETTAATTSKKSTTTSKKTSSKIKVTSSGRTGSSNNSNNGGGYSGGGNVVTQAPAQQQAAPTQTTTTTQPPVKKTTTTTTTTQYIPEPEPIPEDPFANFDISEYDPELYSSMCYIFGNGTSPIMNLQIWVFLSDYPIDCVGKFQAGQNLSYDGTDYGKAKAVCEYAYNCGGRNCIEYALNAYFVAQGAGLECYLARSSQYDWYGHVANIVRIDGQYYYMEPMTNETTANTAIAFGGYRADGSGIIDPVPLDIFFDIYDNRYSFDVSSSKYGE</sequence>
<dbReference type="Proteomes" id="UP000006919">
    <property type="component" value="Chromosome"/>
</dbReference>
<evidence type="ECO:0000313" key="3">
    <source>
        <dbReference type="EMBL" id="ADU23695.1"/>
    </source>
</evidence>
<feature type="compositionally biased region" description="Low complexity" evidence="1">
    <location>
        <begin position="124"/>
        <end position="160"/>
    </location>
</feature>
<dbReference type="KEGG" id="ral:Rumal_3232"/>
<evidence type="ECO:0008006" key="5">
    <source>
        <dbReference type="Google" id="ProtNLM"/>
    </source>
</evidence>
<reference evidence="3 4" key="1">
    <citation type="journal article" date="2011" name="J. Bacteriol.">
        <title>Complete genome of the cellulolytic ruminal bacterium Ruminococcus albus 7.</title>
        <authorList>
            <person name="Suen G."/>
            <person name="Stevenson D.M."/>
            <person name="Bruce D.C."/>
            <person name="Chertkov O."/>
            <person name="Copeland A."/>
            <person name="Cheng J.F."/>
            <person name="Detter C."/>
            <person name="Detter J.C."/>
            <person name="Goodwin L.A."/>
            <person name="Han C.S."/>
            <person name="Hauser L.J."/>
            <person name="Ivanova N.N."/>
            <person name="Kyrpides N.C."/>
            <person name="Land M.L."/>
            <person name="Lapidus A."/>
            <person name="Lucas S."/>
            <person name="Ovchinnikova G."/>
            <person name="Pitluck S."/>
            <person name="Tapia R."/>
            <person name="Woyke T."/>
            <person name="Boyum J."/>
            <person name="Mead D."/>
            <person name="Weimer P.J."/>
        </authorList>
    </citation>
    <scope>NUCLEOTIDE SEQUENCE [LARGE SCALE GENOMIC DNA]</scope>
    <source>
        <strain evidence="4">ATCC 27210 / DSM 20455 / JCM 14654 / NCDO 2250 / 7</strain>
    </source>
</reference>
<dbReference type="OrthoDB" id="1819848at2"/>